<dbReference type="EC" id="7.-.-.-" evidence="10"/>
<dbReference type="CDD" id="cd10549">
    <property type="entry name" value="MtMvhB_like"/>
    <property type="match status" value="1"/>
</dbReference>
<feature type="transmembrane region" description="Helical" evidence="11">
    <location>
        <begin position="6"/>
        <end position="25"/>
    </location>
</feature>
<dbReference type="PANTHER" id="PTHR43560">
    <property type="entry name" value="ION-TRANSLOCATING OXIDOREDUCTASE COMPLEX SUBUNIT B"/>
    <property type="match status" value="1"/>
</dbReference>
<evidence type="ECO:0000313" key="17">
    <source>
        <dbReference type="Proteomes" id="UP000474718"/>
    </source>
</evidence>
<accession>A0AAQ1MFE4</accession>
<dbReference type="GO" id="GO:0051539">
    <property type="term" value="F:4 iron, 4 sulfur cluster binding"/>
    <property type="evidence" value="ECO:0007669"/>
    <property type="project" value="UniProtKB-UniRule"/>
</dbReference>
<comment type="cofactor">
    <cofactor evidence="10">
        <name>[4Fe-4S] cluster</name>
        <dbReference type="ChEBI" id="CHEBI:49883"/>
    </cofactor>
    <text evidence="10">Binds 3 [4Fe-4S] clusters.</text>
</comment>
<feature type="binding site" evidence="10">
    <location>
        <position position="74"/>
    </location>
    <ligand>
        <name>[4Fe-4S] cluster</name>
        <dbReference type="ChEBI" id="CHEBI:49883"/>
        <label>1</label>
    </ligand>
</feature>
<protein>
    <recommendedName>
        <fullName evidence="10">Ion-translocating oxidoreductase complex subunit B</fullName>
        <ecNumber evidence="10">7.-.-.-</ecNumber>
    </recommendedName>
    <alternativeName>
        <fullName evidence="10">Rnf electron transport complex subunit B</fullName>
    </alternativeName>
</protein>
<dbReference type="SUPFAM" id="SSF54862">
    <property type="entry name" value="4Fe-4S ferredoxins"/>
    <property type="match status" value="2"/>
</dbReference>
<reference evidence="16" key="1">
    <citation type="submission" date="2016-11" db="EMBL/GenBank/DDBJ databases">
        <authorList>
            <person name="Jaros S."/>
            <person name="Januszkiewicz K."/>
            <person name="Wedrychowicz H."/>
        </authorList>
    </citation>
    <scope>NUCLEOTIDE SEQUENCE [LARGE SCALE GENOMIC DNA]</scope>
    <source>
        <strain evidence="16">DSM 4029</strain>
    </source>
</reference>
<dbReference type="InterPro" id="IPR010207">
    <property type="entry name" value="Elect_transpt_cplx_RnfB/RsxB"/>
</dbReference>
<dbReference type="Proteomes" id="UP000474718">
    <property type="component" value="Unassembled WGS sequence"/>
</dbReference>
<evidence type="ECO:0000259" key="12">
    <source>
        <dbReference type="PROSITE" id="PS51379"/>
    </source>
</evidence>
<evidence type="ECO:0000313" key="14">
    <source>
        <dbReference type="EMBL" id="MZL70501.1"/>
    </source>
</evidence>
<reference evidence="15" key="2">
    <citation type="submission" date="2016-11" db="EMBL/GenBank/DDBJ databases">
        <authorList>
            <person name="Varghese N."/>
            <person name="Submissions S."/>
        </authorList>
    </citation>
    <scope>NUCLEOTIDE SEQUENCE</scope>
    <source>
        <strain evidence="15">DSM 4029</strain>
    </source>
</reference>
<dbReference type="InterPro" id="IPR001080">
    <property type="entry name" value="3Fe4S_ferredoxin"/>
</dbReference>
<feature type="binding site" evidence="10">
    <location>
        <position position="49"/>
    </location>
    <ligand>
        <name>[4Fe-4S] cluster</name>
        <dbReference type="ChEBI" id="CHEBI:49883"/>
        <label>1</label>
    </ligand>
</feature>
<evidence type="ECO:0000313" key="16">
    <source>
        <dbReference type="Proteomes" id="UP000184089"/>
    </source>
</evidence>
<dbReference type="Proteomes" id="UP000184089">
    <property type="component" value="Unassembled WGS sequence"/>
</dbReference>
<dbReference type="Gene3D" id="3.30.70.20">
    <property type="match status" value="2"/>
</dbReference>
<evidence type="ECO:0000256" key="8">
    <source>
        <dbReference type="ARBA" id="ARBA00023014"/>
    </source>
</evidence>
<keyword evidence="10" id="KW-1003">Cell membrane</keyword>
<evidence type="ECO:0000256" key="7">
    <source>
        <dbReference type="ARBA" id="ARBA00023004"/>
    </source>
</evidence>
<feature type="binding site" evidence="10">
    <location>
        <position position="52"/>
    </location>
    <ligand>
        <name>[4Fe-4S] cluster</name>
        <dbReference type="ChEBI" id="CHEBI:49883"/>
        <label>1</label>
    </ligand>
</feature>
<keyword evidence="4 10" id="KW-0677">Repeat</keyword>
<feature type="binding site" evidence="10">
    <location>
        <position position="151"/>
    </location>
    <ligand>
        <name>[4Fe-4S] cluster</name>
        <dbReference type="ChEBI" id="CHEBI:49883"/>
        <label>3</label>
    </ligand>
</feature>
<dbReference type="PROSITE" id="PS00198">
    <property type="entry name" value="4FE4S_FER_1"/>
    <property type="match status" value="2"/>
</dbReference>
<dbReference type="Pfam" id="PF00037">
    <property type="entry name" value="Fer4"/>
    <property type="match status" value="1"/>
</dbReference>
<name>A0AAQ1MFE4_9FIRM</name>
<dbReference type="InterPro" id="IPR050395">
    <property type="entry name" value="4Fe4S_Ferredoxin_RnfB"/>
</dbReference>
<dbReference type="InterPro" id="IPR017896">
    <property type="entry name" value="4Fe4S_Fe-S-bd"/>
</dbReference>
<dbReference type="Pfam" id="PF12838">
    <property type="entry name" value="Fer4_7"/>
    <property type="match status" value="1"/>
</dbReference>
<organism evidence="15 16">
    <name type="scientific">Bittarella massiliensis</name>
    <name type="common">ex Durand et al. 2017</name>
    <dbReference type="NCBI Taxonomy" id="1720313"/>
    <lineage>
        <taxon>Bacteria</taxon>
        <taxon>Bacillati</taxon>
        <taxon>Bacillota</taxon>
        <taxon>Clostridia</taxon>
        <taxon>Eubacteriales</taxon>
        <taxon>Oscillospiraceae</taxon>
        <taxon>Bittarella (ex Durand et al. 2017)</taxon>
    </lineage>
</organism>
<keyword evidence="11" id="KW-0812">Transmembrane</keyword>
<dbReference type="GO" id="GO:0022900">
    <property type="term" value="P:electron transport chain"/>
    <property type="evidence" value="ECO:0007669"/>
    <property type="project" value="UniProtKB-UniRule"/>
</dbReference>
<dbReference type="InterPro" id="IPR017900">
    <property type="entry name" value="4Fe4S_Fe_S_CS"/>
</dbReference>
<dbReference type="EMBL" id="FQVY01000003">
    <property type="protein sequence ID" value="SHG35276.1"/>
    <property type="molecule type" value="Genomic_DNA"/>
</dbReference>
<keyword evidence="5 10" id="KW-1278">Translocase</keyword>
<keyword evidence="8 10" id="KW-0411">Iron-sulfur</keyword>
<dbReference type="Gene3D" id="1.10.15.40">
    <property type="entry name" value="Electron transport complex subunit B, putative Fe-S cluster"/>
    <property type="match status" value="1"/>
</dbReference>
<comment type="subunit">
    <text evidence="10">The complex is composed of six subunits: RnfA, RnfB, RnfC, RnfD, RnfE and RnfG.</text>
</comment>
<keyword evidence="17" id="KW-1185">Reference proteome</keyword>
<comment type="function">
    <text evidence="10">Part of a membrane-bound complex that couples electron transfer with translocation of ions across the membrane.</text>
</comment>
<comment type="caution">
    <text evidence="15">The sequence shown here is derived from an EMBL/GenBank/DDBJ whole genome shotgun (WGS) entry which is preliminary data.</text>
</comment>
<dbReference type="PROSITE" id="PS51656">
    <property type="entry name" value="4FE4S"/>
    <property type="match status" value="1"/>
</dbReference>
<dbReference type="AlphaFoldDB" id="A0AAQ1MFE4"/>
<proteinExistence type="inferred from homology"/>
<feature type="binding site" evidence="10">
    <location>
        <position position="141"/>
    </location>
    <ligand>
        <name>[4Fe-4S] cluster</name>
        <dbReference type="ChEBI" id="CHEBI:49883"/>
        <label>2</label>
    </ligand>
</feature>
<evidence type="ECO:0000256" key="4">
    <source>
        <dbReference type="ARBA" id="ARBA00022737"/>
    </source>
</evidence>
<evidence type="ECO:0000256" key="6">
    <source>
        <dbReference type="ARBA" id="ARBA00022982"/>
    </source>
</evidence>
<feature type="region of interest" description="Hydrophobic" evidence="10">
    <location>
        <begin position="1"/>
        <end position="26"/>
    </location>
</feature>
<keyword evidence="7 10" id="KW-0408">Iron</keyword>
<feature type="binding site" evidence="10">
    <location>
        <position position="173"/>
    </location>
    <ligand>
        <name>[4Fe-4S] cluster</name>
        <dbReference type="ChEBI" id="CHEBI:49883"/>
        <label>3</label>
    </ligand>
</feature>
<feature type="binding site" evidence="10">
    <location>
        <position position="57"/>
    </location>
    <ligand>
        <name>[4Fe-4S] cluster</name>
        <dbReference type="ChEBI" id="CHEBI:49883"/>
        <label>1</label>
    </ligand>
</feature>
<feature type="binding site" evidence="10">
    <location>
        <position position="180"/>
    </location>
    <ligand>
        <name>[4Fe-4S] cluster</name>
        <dbReference type="ChEBI" id="CHEBI:49883"/>
        <label>2</label>
    </ligand>
</feature>
<dbReference type="GO" id="GO:0005506">
    <property type="term" value="F:iron ion binding"/>
    <property type="evidence" value="ECO:0007669"/>
    <property type="project" value="InterPro"/>
</dbReference>
<dbReference type="EMBL" id="WWVX01000008">
    <property type="protein sequence ID" value="MZL70501.1"/>
    <property type="molecule type" value="Genomic_DNA"/>
</dbReference>
<gene>
    <name evidence="10" type="primary">rnfB</name>
    <name evidence="14" type="ORF">GT747_12145</name>
    <name evidence="15" type="ORF">SAMN05444424_2215</name>
</gene>
<feature type="binding site" evidence="10">
    <location>
        <position position="176"/>
    </location>
    <ligand>
        <name>[4Fe-4S] cluster</name>
        <dbReference type="ChEBI" id="CHEBI:49883"/>
        <label>3</label>
    </ligand>
</feature>
<feature type="domain" description="4Fe-4S ferredoxin-type" evidence="12">
    <location>
        <begin position="205"/>
        <end position="235"/>
    </location>
</feature>
<dbReference type="RefSeq" id="WP_021658087.1">
    <property type="nucleotide sequence ID" value="NZ_FQVY01000003.1"/>
</dbReference>
<keyword evidence="11" id="KW-1133">Transmembrane helix</keyword>
<dbReference type="HAMAP" id="MF_00463">
    <property type="entry name" value="RsxB_RnfB"/>
    <property type="match status" value="1"/>
</dbReference>
<evidence type="ECO:0000256" key="11">
    <source>
        <dbReference type="SAM" id="Phobius"/>
    </source>
</evidence>
<dbReference type="InterPro" id="IPR007202">
    <property type="entry name" value="4Fe-4S_dom"/>
</dbReference>
<dbReference type="PROSITE" id="PS51379">
    <property type="entry name" value="4FE4S_FER_2"/>
    <property type="match status" value="3"/>
</dbReference>
<comment type="subcellular location">
    <subcellularLocation>
        <location evidence="10">Cell membrane</location>
    </subcellularLocation>
</comment>
<feature type="binding site" evidence="10">
    <location>
        <position position="137"/>
    </location>
    <ligand>
        <name>[4Fe-4S] cluster</name>
        <dbReference type="ChEBI" id="CHEBI:49883"/>
        <label>2</label>
    </ligand>
</feature>
<feature type="binding site" evidence="10">
    <location>
        <position position="170"/>
    </location>
    <ligand>
        <name>[4Fe-4S] cluster</name>
        <dbReference type="ChEBI" id="CHEBI:49883"/>
        <label>3</label>
    </ligand>
</feature>
<dbReference type="GO" id="GO:0005886">
    <property type="term" value="C:plasma membrane"/>
    <property type="evidence" value="ECO:0007669"/>
    <property type="project" value="UniProtKB-SubCell"/>
</dbReference>
<feature type="domain" description="4Fe-4S" evidence="13">
    <location>
        <begin position="32"/>
        <end position="91"/>
    </location>
</feature>
<evidence type="ECO:0000313" key="15">
    <source>
        <dbReference type="EMBL" id="SHG35276.1"/>
    </source>
</evidence>
<evidence type="ECO:0000256" key="1">
    <source>
        <dbReference type="ARBA" id="ARBA00022448"/>
    </source>
</evidence>
<evidence type="ECO:0000256" key="10">
    <source>
        <dbReference type="HAMAP-Rule" id="MF_00463"/>
    </source>
</evidence>
<feature type="domain" description="4Fe-4S ferredoxin-type" evidence="12">
    <location>
        <begin position="236"/>
        <end position="266"/>
    </location>
</feature>
<evidence type="ECO:0000256" key="5">
    <source>
        <dbReference type="ARBA" id="ARBA00022967"/>
    </source>
</evidence>
<keyword evidence="9 10" id="KW-0472">Membrane</keyword>
<dbReference type="NCBIfam" id="TIGR01944">
    <property type="entry name" value="rnfB"/>
    <property type="match status" value="1"/>
</dbReference>
<keyword evidence="3 10" id="KW-0479">Metal-binding</keyword>
<evidence type="ECO:0000259" key="13">
    <source>
        <dbReference type="PROSITE" id="PS51656"/>
    </source>
</evidence>
<evidence type="ECO:0000256" key="3">
    <source>
        <dbReference type="ARBA" id="ARBA00022723"/>
    </source>
</evidence>
<comment type="caution">
    <text evidence="10">Lacks conserved residue(s) required for the propagation of feature annotation.</text>
</comment>
<comment type="similarity">
    <text evidence="10">Belongs to the 4Fe4S bacterial-type ferredoxin family. RnfB subfamily.</text>
</comment>
<feature type="domain" description="4Fe-4S ferredoxin-type" evidence="12">
    <location>
        <begin position="161"/>
        <end position="190"/>
    </location>
</feature>
<keyword evidence="6 10" id="KW-0249">Electron transport</keyword>
<evidence type="ECO:0000256" key="9">
    <source>
        <dbReference type="ARBA" id="ARBA00023136"/>
    </source>
</evidence>
<keyword evidence="2 10" id="KW-0004">4Fe-4S</keyword>
<dbReference type="GO" id="GO:0009055">
    <property type="term" value="F:electron transfer activity"/>
    <property type="evidence" value="ECO:0007669"/>
    <property type="project" value="InterPro"/>
</dbReference>
<keyword evidence="1 10" id="KW-0813">Transport</keyword>
<sequence>MNILLNGVMVVTGLGLAAAIILVAFSKIMEVKTDETVERVREALPGANCGACGYAGCDEYAKAVAAGQAEGNLCVPGGAKTAEEIAGITGRSSGAVAKRVAIVACRGNAQHTRTKMTYQGISTCHAANRFFAGDWVCPDGCLGHGDCVSACMFGALSVQDGVAVVDRELCTGCGACVKRCPNHLLQLVDDSKASAYVLCRNHQKGGVTRKGCDVGCIGCQKCARTCPVEAIHMEENLAVVDPAVCIDCGKCIGECPTGAITRILAD</sequence>
<dbReference type="PRINTS" id="PR00352">
    <property type="entry name" value="3FE4SFRDOXIN"/>
</dbReference>
<evidence type="ECO:0000256" key="2">
    <source>
        <dbReference type="ARBA" id="ARBA00022485"/>
    </source>
</evidence>
<reference evidence="14 17" key="3">
    <citation type="journal article" date="2019" name="Nat. Med.">
        <title>A library of human gut bacterial isolates paired with longitudinal multiomics data enables mechanistic microbiome research.</title>
        <authorList>
            <person name="Poyet M."/>
            <person name="Groussin M."/>
            <person name="Gibbons S.M."/>
            <person name="Avila-Pacheco J."/>
            <person name="Jiang X."/>
            <person name="Kearney S.M."/>
            <person name="Perrotta A.R."/>
            <person name="Berdy B."/>
            <person name="Zhao S."/>
            <person name="Lieberman T.D."/>
            <person name="Swanson P.K."/>
            <person name="Smith M."/>
            <person name="Roesemann S."/>
            <person name="Alexander J.E."/>
            <person name="Rich S.A."/>
            <person name="Livny J."/>
            <person name="Vlamakis H."/>
            <person name="Clish C."/>
            <person name="Bullock K."/>
            <person name="Deik A."/>
            <person name="Scott J."/>
            <person name="Pierce K.A."/>
            <person name="Xavier R.J."/>
            <person name="Alm E.J."/>
        </authorList>
    </citation>
    <scope>NUCLEOTIDE SEQUENCE [LARGE SCALE GENOMIC DNA]</scope>
    <source>
        <strain evidence="14 17">BIOML-A2</strain>
    </source>
</reference>
<dbReference type="Pfam" id="PF04060">
    <property type="entry name" value="FeS"/>
    <property type="match status" value="1"/>
</dbReference>
<dbReference type="PANTHER" id="PTHR43560:SF1">
    <property type="entry name" value="ION-TRANSLOCATING OXIDOREDUCTASE COMPLEX SUBUNIT B"/>
    <property type="match status" value="1"/>
</dbReference>
<feature type="binding site" evidence="10">
    <location>
        <position position="147"/>
    </location>
    <ligand>
        <name>[4Fe-4S] cluster</name>
        <dbReference type="ChEBI" id="CHEBI:49883"/>
        <label>2</label>
    </ligand>
</feature>